<organism evidence="1">
    <name type="scientific">Brassica campestris</name>
    <name type="common">Field mustard</name>
    <dbReference type="NCBI Taxonomy" id="3711"/>
    <lineage>
        <taxon>Eukaryota</taxon>
        <taxon>Viridiplantae</taxon>
        <taxon>Streptophyta</taxon>
        <taxon>Embryophyta</taxon>
        <taxon>Tracheophyta</taxon>
        <taxon>Spermatophyta</taxon>
        <taxon>Magnoliopsida</taxon>
        <taxon>eudicotyledons</taxon>
        <taxon>Gunneridae</taxon>
        <taxon>Pentapetalae</taxon>
        <taxon>rosids</taxon>
        <taxon>malvids</taxon>
        <taxon>Brassicales</taxon>
        <taxon>Brassicaceae</taxon>
        <taxon>Brassiceae</taxon>
        <taxon>Brassica</taxon>
    </lineage>
</organism>
<protein>
    <submittedName>
        <fullName evidence="1">Uncharacterized protein</fullName>
    </submittedName>
</protein>
<reference evidence="1" key="1">
    <citation type="submission" date="2018-11" db="EMBL/GenBank/DDBJ databases">
        <authorList>
            <consortium name="Genoscope - CEA"/>
            <person name="William W."/>
        </authorList>
    </citation>
    <scope>NUCLEOTIDE SEQUENCE</scope>
</reference>
<proteinExistence type="predicted"/>
<sequence length="34" mass="3953">MTCQARQENTCTCRPCNPLHSNIFSMVNFALKHR</sequence>
<name>A0A3P6C8K7_BRACM</name>
<accession>A0A3P6C8K7</accession>
<dbReference type="EMBL" id="LR031575">
    <property type="protein sequence ID" value="VDD06995.1"/>
    <property type="molecule type" value="Genomic_DNA"/>
</dbReference>
<gene>
    <name evidence="1" type="ORF">BRAA08T34830Z</name>
</gene>
<evidence type="ECO:0000313" key="1">
    <source>
        <dbReference type="EMBL" id="VDD06995.1"/>
    </source>
</evidence>
<dbReference type="AlphaFoldDB" id="A0A3P6C8K7"/>